<dbReference type="InterPro" id="IPR019712">
    <property type="entry name" value="YtpB-like"/>
</dbReference>
<dbReference type="EMBL" id="FMYM01000006">
    <property type="protein sequence ID" value="SDC26424.1"/>
    <property type="molecule type" value="Genomic_DNA"/>
</dbReference>
<dbReference type="Proteomes" id="UP000242662">
    <property type="component" value="Unassembled WGS sequence"/>
</dbReference>
<accession>A0A1G6K639</accession>
<reference evidence="2" key="1">
    <citation type="submission" date="2016-09" db="EMBL/GenBank/DDBJ databases">
        <authorList>
            <person name="Varghese N."/>
            <person name="Submissions S."/>
        </authorList>
    </citation>
    <scope>NUCLEOTIDE SEQUENCE [LARGE SCALE GENOMIC DNA]</scope>
    <source>
        <strain evidence="2">25nlg</strain>
    </source>
</reference>
<dbReference type="AlphaFoldDB" id="A0A1G6K639"/>
<keyword evidence="2" id="KW-1185">Reference proteome</keyword>
<name>A0A1G6K639_9BACI</name>
<protein>
    <submittedName>
        <fullName evidence="1">Tetraprenyl-beta-curcumene synthase</fullName>
    </submittedName>
</protein>
<sequence length="352" mass="41095">MSAPTTAIPLLYRIYRKVIPTVHKHYDAWINRAQTIPDPELRSQALDALARKKFHCEGGGVYGLAAQGHFEELIQFIISYQLICDYLDNLCDQSDSLDPNDFRALHNALLIALQPGVAHEDYYAYRAQKDDGGYLQALVENCQKIVTTFPSFTVFQPHMLKMSGLYGDLQVYKHVKKEDREPLLKAFFEKHRHDLPEEMTWYEFAACTASTLAIYTMATYATKPDVSWELAQTICDGYYPYVQGMHILLDYFIDQKEDIADDELNFLFYYDSKEQMEERFRYFVRKAEETLSELPDPKFHRMLIRGVIALYLADEKVQKDPELKGQSKEIFKTGGLHTFFFFLMNSRIFRRK</sequence>
<evidence type="ECO:0000313" key="1">
    <source>
        <dbReference type="EMBL" id="SDC26424.1"/>
    </source>
</evidence>
<dbReference type="Pfam" id="PF10776">
    <property type="entry name" value="DUF2600"/>
    <property type="match status" value="1"/>
</dbReference>
<dbReference type="OrthoDB" id="2371262at2"/>
<dbReference type="RefSeq" id="WP_090775816.1">
    <property type="nucleotide sequence ID" value="NZ_FMYM01000006.1"/>
</dbReference>
<organism evidence="1 2">
    <name type="scientific">Shouchella lonarensis</name>
    <dbReference type="NCBI Taxonomy" id="1464122"/>
    <lineage>
        <taxon>Bacteria</taxon>
        <taxon>Bacillati</taxon>
        <taxon>Bacillota</taxon>
        <taxon>Bacilli</taxon>
        <taxon>Bacillales</taxon>
        <taxon>Bacillaceae</taxon>
        <taxon>Shouchella</taxon>
    </lineage>
</organism>
<evidence type="ECO:0000313" key="2">
    <source>
        <dbReference type="Proteomes" id="UP000242662"/>
    </source>
</evidence>
<gene>
    <name evidence="1" type="ORF">SAMN05421737_106210</name>
</gene>
<dbReference type="STRING" id="1464122.SAMN05421737_106210"/>
<proteinExistence type="predicted"/>